<evidence type="ECO:0000313" key="2">
    <source>
        <dbReference type="Proteomes" id="UP000033731"/>
    </source>
</evidence>
<proteinExistence type="predicted"/>
<dbReference type="AlphaFoldDB" id="A0A0F4VIQ1"/>
<comment type="caution">
    <text evidence="1">The sequence shown here is derived from an EMBL/GenBank/DDBJ whole genome shotgun (WGS) entry which is preliminary data.</text>
</comment>
<accession>A0A0F4VIQ1</accession>
<reference evidence="1 2" key="1">
    <citation type="journal article" date="2015" name="Phytopathology">
        <title>Genomes of Candidatus Liberibacter solanacearum haplotype A from New Zealand and the USA suggest significant genome plasticity in the species.</title>
        <authorList>
            <person name="Thompson S.M."/>
            <person name="Johnson C.P."/>
            <person name="Lu A.Y."/>
            <person name="Frampton R.A."/>
            <person name="Sullivan K.L."/>
            <person name="Fiers M.W."/>
            <person name="Crowhurst R.N."/>
            <person name="Pitman A.R."/>
            <person name="Scott I."/>
            <person name="Gudmestad N.C."/>
            <person name="Smith G.R."/>
        </authorList>
    </citation>
    <scope>NUCLEOTIDE SEQUENCE [LARGE SCALE GENOMIC DNA]</scope>
    <source>
        <strain evidence="1 2">LsoNZ1</strain>
    </source>
</reference>
<keyword evidence="2" id="KW-1185">Reference proteome</keyword>
<gene>
    <name evidence="1" type="ORF">DJ66_1284</name>
</gene>
<sequence>MRNTIDMLIPIVVLILSVSLTKVEKISPWLLELKKEGGKLISFAIISLCINKIMRSPSIVAQ</sequence>
<organism evidence="1 2">
    <name type="scientific">Candidatus Liberibacter solanacearum</name>
    <dbReference type="NCBI Taxonomy" id="556287"/>
    <lineage>
        <taxon>Bacteria</taxon>
        <taxon>Pseudomonadati</taxon>
        <taxon>Pseudomonadota</taxon>
        <taxon>Alphaproteobacteria</taxon>
        <taxon>Hyphomicrobiales</taxon>
        <taxon>Rhizobiaceae</taxon>
        <taxon>Liberibacter</taxon>
    </lineage>
</organism>
<name>A0A0F4VIQ1_9HYPH</name>
<evidence type="ECO:0000313" key="1">
    <source>
        <dbReference type="EMBL" id="KJZ81388.1"/>
    </source>
</evidence>
<protein>
    <submittedName>
        <fullName evidence="1">Uncharacterized protein</fullName>
    </submittedName>
</protein>
<dbReference type="EMBL" id="JMTK01000005">
    <property type="protein sequence ID" value="KJZ81388.1"/>
    <property type="molecule type" value="Genomic_DNA"/>
</dbReference>
<dbReference type="Proteomes" id="UP000033731">
    <property type="component" value="Unassembled WGS sequence"/>
</dbReference>